<reference evidence="2" key="2">
    <citation type="submission" date="2010-07" db="EMBL/GenBank/DDBJ databases">
        <authorList>
            <consortium name="The Broad Institute Genome Sequencing Platform"/>
            <consortium name="Broad Institute Genome Sequencing Center for Infectious Disease"/>
            <person name="Ma L.-J."/>
            <person name="Dead R."/>
            <person name="Young S."/>
            <person name="Zeng Q."/>
            <person name="Koehrsen M."/>
            <person name="Alvarado L."/>
            <person name="Berlin A."/>
            <person name="Chapman S.B."/>
            <person name="Chen Z."/>
            <person name="Freedman E."/>
            <person name="Gellesch M."/>
            <person name="Goldberg J."/>
            <person name="Griggs A."/>
            <person name="Gujja S."/>
            <person name="Heilman E.R."/>
            <person name="Heiman D."/>
            <person name="Hepburn T."/>
            <person name="Howarth C."/>
            <person name="Jen D."/>
            <person name="Larson L."/>
            <person name="Mehta T."/>
            <person name="Neiman D."/>
            <person name="Pearson M."/>
            <person name="Roberts A."/>
            <person name="Saif S."/>
            <person name="Shea T."/>
            <person name="Shenoy N."/>
            <person name="Sisk P."/>
            <person name="Stolte C."/>
            <person name="Sykes S."/>
            <person name="Walk T."/>
            <person name="White J."/>
            <person name="Yandava C."/>
            <person name="Haas B."/>
            <person name="Nusbaum C."/>
            <person name="Birren B."/>
        </authorList>
    </citation>
    <scope>NUCLEOTIDE SEQUENCE</scope>
    <source>
        <strain evidence="2">R3-111a-1</strain>
    </source>
</reference>
<reference evidence="2" key="3">
    <citation type="submission" date="2010-09" db="EMBL/GenBank/DDBJ databases">
        <title>Annotation of Gaeumannomyces graminis var. tritici R3-111a-1.</title>
        <authorList>
            <consortium name="The Broad Institute Genome Sequencing Platform"/>
            <person name="Ma L.-J."/>
            <person name="Dead R."/>
            <person name="Young S.K."/>
            <person name="Zeng Q."/>
            <person name="Gargeya S."/>
            <person name="Fitzgerald M."/>
            <person name="Haas B."/>
            <person name="Abouelleil A."/>
            <person name="Alvarado L."/>
            <person name="Arachchi H.M."/>
            <person name="Berlin A."/>
            <person name="Brown A."/>
            <person name="Chapman S.B."/>
            <person name="Chen Z."/>
            <person name="Dunbar C."/>
            <person name="Freedman E."/>
            <person name="Gearin G."/>
            <person name="Gellesch M."/>
            <person name="Goldberg J."/>
            <person name="Griggs A."/>
            <person name="Gujja S."/>
            <person name="Heiman D."/>
            <person name="Howarth C."/>
            <person name="Larson L."/>
            <person name="Lui A."/>
            <person name="MacDonald P.J.P."/>
            <person name="Mehta T."/>
            <person name="Montmayeur A."/>
            <person name="Murphy C."/>
            <person name="Neiman D."/>
            <person name="Pearson M."/>
            <person name="Priest M."/>
            <person name="Roberts A."/>
            <person name="Saif S."/>
            <person name="Shea T."/>
            <person name="Shenoy N."/>
            <person name="Sisk P."/>
            <person name="Stolte C."/>
            <person name="Sykes S."/>
            <person name="Yandava C."/>
            <person name="Wortman J."/>
            <person name="Nusbaum C."/>
            <person name="Birren B."/>
        </authorList>
    </citation>
    <scope>NUCLEOTIDE SEQUENCE</scope>
    <source>
        <strain evidence="2">R3-111a-1</strain>
    </source>
</reference>
<dbReference type="GeneID" id="20344909"/>
<name>J3NT53_GAET3</name>
<dbReference type="RefSeq" id="XP_009220512.1">
    <property type="nucleotide sequence ID" value="XM_009222248.1"/>
</dbReference>
<dbReference type="EMBL" id="GL385396">
    <property type="protein sequence ID" value="EJT79367.1"/>
    <property type="molecule type" value="Genomic_DNA"/>
</dbReference>
<dbReference type="Proteomes" id="UP000006039">
    <property type="component" value="Unassembled WGS sequence"/>
</dbReference>
<dbReference type="EnsemblFungi" id="EJT79367">
    <property type="protein sequence ID" value="EJT79367"/>
    <property type="gene ID" value="GGTG_04451"/>
</dbReference>
<evidence type="ECO:0000313" key="3">
    <source>
        <dbReference type="EnsemblFungi" id="EJT79367"/>
    </source>
</evidence>
<reference evidence="3" key="4">
    <citation type="journal article" date="2015" name="G3 (Bethesda)">
        <title>Genome sequences of three phytopathogenic species of the Magnaporthaceae family of fungi.</title>
        <authorList>
            <person name="Okagaki L.H."/>
            <person name="Nunes C.C."/>
            <person name="Sailsbery J."/>
            <person name="Clay B."/>
            <person name="Brown D."/>
            <person name="John T."/>
            <person name="Oh Y."/>
            <person name="Young N."/>
            <person name="Fitzgerald M."/>
            <person name="Haas B.J."/>
            <person name="Zeng Q."/>
            <person name="Young S."/>
            <person name="Adiconis X."/>
            <person name="Fan L."/>
            <person name="Levin J.Z."/>
            <person name="Mitchell T.K."/>
            <person name="Okubara P.A."/>
            <person name="Farman M.L."/>
            <person name="Kohn L.M."/>
            <person name="Birren B."/>
            <person name="Ma L.-J."/>
            <person name="Dean R.A."/>
        </authorList>
    </citation>
    <scope>NUCLEOTIDE SEQUENCE</scope>
    <source>
        <strain evidence="3">R3-111a-1</strain>
    </source>
</reference>
<reference evidence="3" key="5">
    <citation type="submission" date="2018-04" db="UniProtKB">
        <authorList>
            <consortium name="EnsemblFungi"/>
        </authorList>
    </citation>
    <scope>IDENTIFICATION</scope>
    <source>
        <strain evidence="3">R3-111a-1</strain>
    </source>
</reference>
<feature type="region of interest" description="Disordered" evidence="1">
    <location>
        <begin position="20"/>
        <end position="62"/>
    </location>
</feature>
<evidence type="ECO:0000313" key="2">
    <source>
        <dbReference type="EMBL" id="EJT79367.1"/>
    </source>
</evidence>
<evidence type="ECO:0000256" key="1">
    <source>
        <dbReference type="SAM" id="MobiDB-lite"/>
    </source>
</evidence>
<protein>
    <submittedName>
        <fullName evidence="2 3">Uncharacterized protein</fullName>
    </submittedName>
</protein>
<sequence length="102" mass="11198">MRVGRGYEMAVLGRTNFGRVGDKPLGVMNRSKAAPGGGIWDPWHEGAGSPRPPDQSLAVKRGRQTHAYGARELKRELSPAALLECRQTGRLFGFSQGQRRSH</sequence>
<keyword evidence="4" id="KW-1185">Reference proteome</keyword>
<organism evidence="2">
    <name type="scientific">Gaeumannomyces tritici (strain R3-111a-1)</name>
    <name type="common">Wheat and barley take-all root rot fungus</name>
    <name type="synonym">Gaeumannomyces graminis var. tritici</name>
    <dbReference type="NCBI Taxonomy" id="644352"/>
    <lineage>
        <taxon>Eukaryota</taxon>
        <taxon>Fungi</taxon>
        <taxon>Dikarya</taxon>
        <taxon>Ascomycota</taxon>
        <taxon>Pezizomycotina</taxon>
        <taxon>Sordariomycetes</taxon>
        <taxon>Sordariomycetidae</taxon>
        <taxon>Magnaporthales</taxon>
        <taxon>Magnaporthaceae</taxon>
        <taxon>Gaeumannomyces</taxon>
    </lineage>
</organism>
<dbReference type="AlphaFoldDB" id="J3NT53"/>
<dbReference type="VEuPathDB" id="FungiDB:GGTG_04451"/>
<reference evidence="4" key="1">
    <citation type="submission" date="2010-07" db="EMBL/GenBank/DDBJ databases">
        <title>The genome sequence of Gaeumannomyces graminis var. tritici strain R3-111a-1.</title>
        <authorList>
            <consortium name="The Broad Institute Genome Sequencing Platform"/>
            <person name="Ma L.-J."/>
            <person name="Dead R."/>
            <person name="Young S."/>
            <person name="Zeng Q."/>
            <person name="Koehrsen M."/>
            <person name="Alvarado L."/>
            <person name="Berlin A."/>
            <person name="Chapman S.B."/>
            <person name="Chen Z."/>
            <person name="Freedman E."/>
            <person name="Gellesch M."/>
            <person name="Goldberg J."/>
            <person name="Griggs A."/>
            <person name="Gujja S."/>
            <person name="Heilman E.R."/>
            <person name="Heiman D."/>
            <person name="Hepburn T."/>
            <person name="Howarth C."/>
            <person name="Jen D."/>
            <person name="Larson L."/>
            <person name="Mehta T."/>
            <person name="Neiman D."/>
            <person name="Pearson M."/>
            <person name="Roberts A."/>
            <person name="Saif S."/>
            <person name="Shea T."/>
            <person name="Shenoy N."/>
            <person name="Sisk P."/>
            <person name="Stolte C."/>
            <person name="Sykes S."/>
            <person name="Walk T."/>
            <person name="White J."/>
            <person name="Yandava C."/>
            <person name="Haas B."/>
            <person name="Nusbaum C."/>
            <person name="Birren B."/>
        </authorList>
    </citation>
    <scope>NUCLEOTIDE SEQUENCE [LARGE SCALE GENOMIC DNA]</scope>
    <source>
        <strain evidence="4">R3-111a-1</strain>
    </source>
</reference>
<gene>
    <name evidence="3" type="primary">20344909</name>
    <name evidence="2" type="ORF">GGTG_04451</name>
</gene>
<accession>J3NT53</accession>
<dbReference type="HOGENOM" id="CLU_2277681_0_0_1"/>
<evidence type="ECO:0000313" key="4">
    <source>
        <dbReference type="Proteomes" id="UP000006039"/>
    </source>
</evidence>
<proteinExistence type="predicted"/>